<dbReference type="Gene3D" id="2.60.40.1180">
    <property type="entry name" value="Golgi alpha-mannosidase II"/>
    <property type="match status" value="1"/>
</dbReference>
<dbReference type="SUPFAM" id="SSF51445">
    <property type="entry name" value="(Trans)glycosidases"/>
    <property type="match status" value="1"/>
</dbReference>
<dbReference type="PANTHER" id="PTHR43053:SF3">
    <property type="entry name" value="ALPHA-GALACTOSIDASE C-RELATED"/>
    <property type="match status" value="1"/>
</dbReference>
<comment type="caution">
    <text evidence="10">The sequence shown here is derived from an EMBL/GenBank/DDBJ whole genome shotgun (WGS) entry which is preliminary data.</text>
</comment>
<reference evidence="10" key="2">
    <citation type="submission" date="2021-04" db="EMBL/GenBank/DDBJ databases">
        <authorList>
            <person name="Gilroy R."/>
        </authorList>
    </citation>
    <scope>NUCLEOTIDE SEQUENCE</scope>
    <source>
        <strain evidence="10">CHK195-6426</strain>
    </source>
</reference>
<feature type="binding site" evidence="7">
    <location>
        <begin position="477"/>
        <end position="481"/>
    </location>
    <ligand>
        <name>substrate</name>
    </ligand>
</feature>
<dbReference type="AlphaFoldDB" id="A0A9D1R2G1"/>
<dbReference type="Pfam" id="PF16874">
    <property type="entry name" value="Glyco_hydro_36C"/>
    <property type="match status" value="1"/>
</dbReference>
<name>A0A9D1R2G1_9FIRM</name>
<dbReference type="Gene3D" id="3.20.20.70">
    <property type="entry name" value="Aldolase class I"/>
    <property type="match status" value="1"/>
</dbReference>
<dbReference type="InterPro" id="IPR002252">
    <property type="entry name" value="Glyco_hydro_36"/>
</dbReference>
<evidence type="ECO:0000256" key="2">
    <source>
        <dbReference type="ARBA" id="ARBA00012755"/>
    </source>
</evidence>
<feature type="binding site" evidence="7">
    <location>
        <position position="527"/>
    </location>
    <ligand>
        <name>substrate</name>
    </ligand>
</feature>
<feature type="binding site" evidence="7">
    <location>
        <position position="549"/>
    </location>
    <ligand>
        <name>substrate</name>
    </ligand>
</feature>
<keyword evidence="3 5" id="KW-0378">Hydrolase</keyword>
<dbReference type="Gene3D" id="2.70.98.60">
    <property type="entry name" value="alpha-galactosidase from lactobacil brevis"/>
    <property type="match status" value="1"/>
</dbReference>
<comment type="similarity">
    <text evidence="5">Belongs to the glycosyl hydrolase.</text>
</comment>
<organism evidence="10 11">
    <name type="scientific">Candidatus Acetatifactor stercoripullorum</name>
    <dbReference type="NCBI Taxonomy" id="2838414"/>
    <lineage>
        <taxon>Bacteria</taxon>
        <taxon>Bacillati</taxon>
        <taxon>Bacillota</taxon>
        <taxon>Clostridia</taxon>
        <taxon>Lachnospirales</taxon>
        <taxon>Lachnospiraceae</taxon>
        <taxon>Acetatifactor</taxon>
    </lineage>
</organism>
<evidence type="ECO:0000313" key="10">
    <source>
        <dbReference type="EMBL" id="HIW80059.1"/>
    </source>
</evidence>
<feature type="active site" description="Nucleophile" evidence="6">
    <location>
        <position position="479"/>
    </location>
</feature>
<dbReference type="InterPro" id="IPR050985">
    <property type="entry name" value="Alpha-glycosidase_related"/>
</dbReference>
<dbReference type="EMBL" id="DXGH01000003">
    <property type="protein sequence ID" value="HIW80059.1"/>
    <property type="molecule type" value="Genomic_DNA"/>
</dbReference>
<dbReference type="FunFam" id="3.20.20.70:FF:000118">
    <property type="entry name" value="Alpha-galactosidase"/>
    <property type="match status" value="1"/>
</dbReference>
<feature type="binding site" evidence="7">
    <location>
        <position position="444"/>
    </location>
    <ligand>
        <name>substrate</name>
    </ligand>
</feature>
<evidence type="ECO:0000256" key="4">
    <source>
        <dbReference type="ARBA" id="ARBA00023295"/>
    </source>
</evidence>
<feature type="binding site" evidence="7">
    <location>
        <begin position="367"/>
        <end position="368"/>
    </location>
    <ligand>
        <name>substrate</name>
    </ligand>
</feature>
<evidence type="ECO:0000256" key="6">
    <source>
        <dbReference type="PIRSR" id="PIRSR005536-1"/>
    </source>
</evidence>
<dbReference type="InterPro" id="IPR031705">
    <property type="entry name" value="Glyco_hydro_36_C"/>
</dbReference>
<gene>
    <name evidence="10" type="ORF">H9742_00795</name>
</gene>
<comment type="catalytic activity">
    <reaction evidence="1 5">
        <text>Hydrolysis of terminal, non-reducing alpha-D-galactose residues in alpha-D-galactosides, including galactose oligosaccharides, galactomannans and galactolipids.</text>
        <dbReference type="EC" id="3.2.1.22"/>
    </reaction>
</comment>
<dbReference type="CDD" id="cd14791">
    <property type="entry name" value="GH36"/>
    <property type="match status" value="1"/>
</dbReference>
<dbReference type="PIRSF" id="PIRSF005536">
    <property type="entry name" value="Agal"/>
    <property type="match status" value="1"/>
</dbReference>
<keyword evidence="4 5" id="KW-0326">Glycosidase</keyword>
<feature type="binding site" evidence="7">
    <location>
        <position position="200"/>
    </location>
    <ligand>
        <name>substrate</name>
    </ligand>
</feature>
<dbReference type="Pfam" id="PF16875">
    <property type="entry name" value="Glyco_hydro_36N"/>
    <property type="match status" value="1"/>
</dbReference>
<dbReference type="GO" id="GO:0004557">
    <property type="term" value="F:alpha-galactosidase activity"/>
    <property type="evidence" value="ECO:0007669"/>
    <property type="project" value="UniProtKB-UniRule"/>
</dbReference>
<reference evidence="10" key="1">
    <citation type="journal article" date="2021" name="PeerJ">
        <title>Extensive microbial diversity within the chicken gut microbiome revealed by metagenomics and culture.</title>
        <authorList>
            <person name="Gilroy R."/>
            <person name="Ravi A."/>
            <person name="Getino M."/>
            <person name="Pursley I."/>
            <person name="Horton D.L."/>
            <person name="Alikhan N.F."/>
            <person name="Baker D."/>
            <person name="Gharbi K."/>
            <person name="Hall N."/>
            <person name="Watson M."/>
            <person name="Adriaenssens E.M."/>
            <person name="Foster-Nyarko E."/>
            <person name="Jarju S."/>
            <person name="Secka A."/>
            <person name="Antonio M."/>
            <person name="Oren A."/>
            <person name="Chaudhuri R.R."/>
            <person name="La Ragione R."/>
            <person name="Hildebrand F."/>
            <person name="Pallen M.J."/>
        </authorList>
    </citation>
    <scope>NUCLEOTIDE SEQUENCE</scope>
    <source>
        <strain evidence="10">CHK195-6426</strain>
    </source>
</reference>
<protein>
    <recommendedName>
        <fullName evidence="2 5">Alpha-galactosidase</fullName>
        <ecNumber evidence="2 5">3.2.1.22</ecNumber>
    </recommendedName>
</protein>
<evidence type="ECO:0000256" key="1">
    <source>
        <dbReference type="ARBA" id="ARBA00001255"/>
    </source>
</evidence>
<accession>A0A9D1R2G1</accession>
<evidence type="ECO:0000259" key="8">
    <source>
        <dbReference type="Pfam" id="PF16874"/>
    </source>
</evidence>
<dbReference type="Proteomes" id="UP000824265">
    <property type="component" value="Unassembled WGS sequence"/>
</dbReference>
<dbReference type="InterPro" id="IPR031704">
    <property type="entry name" value="Glyco_hydro_36_N"/>
</dbReference>
<feature type="domain" description="Glycosyl hydrolase family 36 N-terminal" evidence="9">
    <location>
        <begin position="30"/>
        <end position="286"/>
    </location>
</feature>
<feature type="active site" description="Proton donor" evidence="6">
    <location>
        <position position="549"/>
    </location>
</feature>
<sequence length="741" mass="84156">MNLQYLEEERIFRLDTPGTSYLIGIVGEEGFLGHIYYGGRLADLSGIKTLLRTEEAPYTPDTNDRERISFLDSFPMEYSFHGVGDYRESCVRVRDAAGAGAVCLTYVKHEIFRGKEKLPGLPAVFGGQDDVMSLAITCEDKALGLGAVLKYSVFADTDAIAKSVCFTNLGEKPLYLEKALSGCLDMDNREFDVLTLHGSWGRERHMERKKLGHGKFKVSSLRDGNCHQEHPFLALLSPGADQDAGEVYGFHFVYSGNFMAQAEVNQFDSVRVVMGIEPEDFCWKLEPGESFQTPEMITVYSEKGLSGMTKSLHTLYRKHLIRSPYLHKRRPILINNWEGTYFDFNEEKLIEIARQSAALGIEMLVMDDGWFGDRCDDSRSLGDWQVNQEKLKGGLPYLVEQVKALGMQFGIWFEPEMISPDSRLYREHPDWAIAIPGRRPGMARNQYVLDLSRKEVRDHIMEEMFDILHSADIAYVKWDMNRPLTDLHSAALAPDRQGELAHRFVLGMYEMQERLLAEFPGLLLENCSSGGGRFDPGMLYYSPQIWCSDDTDAVERLAIQESTAMLYPLSTIGAHVSVCPNHAVGRNTPLETRGFVALAGTFGYELDITKLTEEEKELVSRQTRLYGSLCELIREGDYYRLASYQENHSYDCFQVNAADGGQALVFYTQVLNETNRKARFIPLRGLLEEARYVLYQADIKTEELFVYTNRIFSGSVLMKAGLPVERMWGDFQGRLLYLKKI</sequence>
<dbReference type="InterPro" id="IPR013785">
    <property type="entry name" value="Aldolase_TIM"/>
</dbReference>
<evidence type="ECO:0000256" key="7">
    <source>
        <dbReference type="PIRSR" id="PIRSR005536-2"/>
    </source>
</evidence>
<evidence type="ECO:0000313" key="11">
    <source>
        <dbReference type="Proteomes" id="UP000824265"/>
    </source>
</evidence>
<dbReference type="EC" id="3.2.1.22" evidence="2 5"/>
<evidence type="ECO:0000256" key="5">
    <source>
        <dbReference type="PIRNR" id="PIRNR005536"/>
    </source>
</evidence>
<evidence type="ECO:0000259" key="9">
    <source>
        <dbReference type="Pfam" id="PF16875"/>
    </source>
</evidence>
<dbReference type="PRINTS" id="PR00743">
    <property type="entry name" value="GLHYDRLASE36"/>
</dbReference>
<dbReference type="InterPro" id="IPR017853">
    <property type="entry name" value="GH"/>
</dbReference>
<dbReference type="InterPro" id="IPR013780">
    <property type="entry name" value="Glyco_hydro_b"/>
</dbReference>
<evidence type="ECO:0000256" key="3">
    <source>
        <dbReference type="ARBA" id="ARBA00022801"/>
    </source>
</evidence>
<dbReference type="InterPro" id="IPR038417">
    <property type="entry name" value="Alpga-gal_N_sf"/>
</dbReference>
<dbReference type="Pfam" id="PF02065">
    <property type="entry name" value="Melibiase"/>
    <property type="match status" value="1"/>
</dbReference>
<dbReference type="GO" id="GO:0016052">
    <property type="term" value="P:carbohydrate catabolic process"/>
    <property type="evidence" value="ECO:0007669"/>
    <property type="project" value="InterPro"/>
</dbReference>
<proteinExistence type="inferred from homology"/>
<feature type="domain" description="Glycosyl hydrolase family 36 C-terminal" evidence="8">
    <location>
        <begin position="652"/>
        <end position="738"/>
    </location>
</feature>
<dbReference type="PANTHER" id="PTHR43053">
    <property type="entry name" value="GLYCOSIDASE FAMILY 31"/>
    <property type="match status" value="1"/>
</dbReference>